<evidence type="ECO:0000256" key="1">
    <source>
        <dbReference type="SAM" id="MobiDB-lite"/>
    </source>
</evidence>
<reference evidence="2 3" key="1">
    <citation type="submission" date="2013-09" db="EMBL/GenBank/DDBJ databases">
        <title>Corchorus capsularis genome sequencing.</title>
        <authorList>
            <person name="Alam M."/>
            <person name="Haque M.S."/>
            <person name="Islam M.S."/>
            <person name="Emdad E.M."/>
            <person name="Islam M.M."/>
            <person name="Ahmed B."/>
            <person name="Halim A."/>
            <person name="Hossen Q.M.M."/>
            <person name="Hossain M.Z."/>
            <person name="Ahmed R."/>
            <person name="Khan M.M."/>
            <person name="Islam R."/>
            <person name="Rashid M.M."/>
            <person name="Khan S.A."/>
            <person name="Rahman M.S."/>
            <person name="Alam M."/>
        </authorList>
    </citation>
    <scope>NUCLEOTIDE SEQUENCE [LARGE SCALE GENOMIC DNA]</scope>
    <source>
        <strain evidence="3">cv. CVL-1</strain>
        <tissue evidence="2">Whole seedling</tissue>
    </source>
</reference>
<dbReference type="AlphaFoldDB" id="A0A1R3G9Y2"/>
<keyword evidence="3" id="KW-1185">Reference proteome</keyword>
<proteinExistence type="predicted"/>
<dbReference type="Gramene" id="OMO54902">
    <property type="protein sequence ID" value="OMO54902"/>
    <property type="gene ID" value="CCACVL1_27480"/>
</dbReference>
<comment type="caution">
    <text evidence="2">The sequence shown here is derived from an EMBL/GenBank/DDBJ whole genome shotgun (WGS) entry which is preliminary data.</text>
</comment>
<protein>
    <submittedName>
        <fullName evidence="2">Uncharacterized protein</fullName>
    </submittedName>
</protein>
<evidence type="ECO:0000313" key="2">
    <source>
        <dbReference type="EMBL" id="OMO54902.1"/>
    </source>
</evidence>
<gene>
    <name evidence="2" type="ORF">CCACVL1_27480</name>
</gene>
<name>A0A1R3G9Y2_COCAP</name>
<accession>A0A1R3G9Y2</accession>
<evidence type="ECO:0000313" key="3">
    <source>
        <dbReference type="Proteomes" id="UP000188268"/>
    </source>
</evidence>
<dbReference type="EMBL" id="AWWV01014848">
    <property type="protein sequence ID" value="OMO54902.1"/>
    <property type="molecule type" value="Genomic_DNA"/>
</dbReference>
<dbReference type="Proteomes" id="UP000188268">
    <property type="component" value="Unassembled WGS sequence"/>
</dbReference>
<feature type="non-terminal residue" evidence="2">
    <location>
        <position position="1"/>
    </location>
</feature>
<feature type="region of interest" description="Disordered" evidence="1">
    <location>
        <begin position="1"/>
        <end position="23"/>
    </location>
</feature>
<sequence length="23" mass="2683">EDKEAVMFSKSIPQGNREPHVRK</sequence>
<organism evidence="2 3">
    <name type="scientific">Corchorus capsularis</name>
    <name type="common">Jute</name>
    <dbReference type="NCBI Taxonomy" id="210143"/>
    <lineage>
        <taxon>Eukaryota</taxon>
        <taxon>Viridiplantae</taxon>
        <taxon>Streptophyta</taxon>
        <taxon>Embryophyta</taxon>
        <taxon>Tracheophyta</taxon>
        <taxon>Spermatophyta</taxon>
        <taxon>Magnoliopsida</taxon>
        <taxon>eudicotyledons</taxon>
        <taxon>Gunneridae</taxon>
        <taxon>Pentapetalae</taxon>
        <taxon>rosids</taxon>
        <taxon>malvids</taxon>
        <taxon>Malvales</taxon>
        <taxon>Malvaceae</taxon>
        <taxon>Grewioideae</taxon>
        <taxon>Apeibeae</taxon>
        <taxon>Corchorus</taxon>
    </lineage>
</organism>
<feature type="non-terminal residue" evidence="2">
    <location>
        <position position="23"/>
    </location>
</feature>